<dbReference type="InterPro" id="IPR052189">
    <property type="entry name" value="L-asp_N-monooxygenase_NS-form"/>
</dbReference>
<dbReference type="PANTHER" id="PTHR40254:SF1">
    <property type="entry name" value="BLR0577 PROTEIN"/>
    <property type="match status" value="1"/>
</dbReference>
<dbReference type="Gene3D" id="3.50.50.60">
    <property type="entry name" value="FAD/NAD(P)-binding domain"/>
    <property type="match status" value="2"/>
</dbReference>
<keyword evidence="3" id="KW-1185">Reference proteome</keyword>
<dbReference type="Proteomes" id="UP000311605">
    <property type="component" value="Unassembled WGS sequence"/>
</dbReference>
<evidence type="ECO:0000313" key="2">
    <source>
        <dbReference type="EMBL" id="TNM61688.1"/>
    </source>
</evidence>
<gene>
    <name evidence="2" type="ORF">FHP24_20745</name>
</gene>
<name>A0A5C4XE43_9HYPH</name>
<dbReference type="InterPro" id="IPR038732">
    <property type="entry name" value="HpyO/CreE_NAD-binding"/>
</dbReference>
<feature type="domain" description="FAD-dependent urate hydroxylase HpyO/Asp monooxygenase CreE-like FAD/NAD(P)-binding" evidence="1">
    <location>
        <begin position="19"/>
        <end position="170"/>
    </location>
</feature>
<evidence type="ECO:0000259" key="1">
    <source>
        <dbReference type="Pfam" id="PF13454"/>
    </source>
</evidence>
<reference evidence="2 3" key="1">
    <citation type="submission" date="2019-06" db="EMBL/GenBank/DDBJ databases">
        <title>The draft genome of Rhizobium smilacinae PTYR-5.</title>
        <authorList>
            <person name="Liu L."/>
            <person name="Li L."/>
            <person name="Zhang X."/>
        </authorList>
    </citation>
    <scope>NUCLEOTIDE SEQUENCE [LARGE SCALE GENOMIC DNA]</scope>
    <source>
        <strain evidence="2 3">PTYR-5</strain>
    </source>
</reference>
<dbReference type="InterPro" id="IPR036188">
    <property type="entry name" value="FAD/NAD-bd_sf"/>
</dbReference>
<dbReference type="SUPFAM" id="SSF51905">
    <property type="entry name" value="FAD/NAD(P)-binding domain"/>
    <property type="match status" value="1"/>
</dbReference>
<dbReference type="OrthoDB" id="101972at2"/>
<organism evidence="2 3">
    <name type="scientific">Aliirhizobium smilacinae</name>
    <dbReference type="NCBI Taxonomy" id="1395944"/>
    <lineage>
        <taxon>Bacteria</taxon>
        <taxon>Pseudomonadati</taxon>
        <taxon>Pseudomonadota</taxon>
        <taxon>Alphaproteobacteria</taxon>
        <taxon>Hyphomicrobiales</taxon>
        <taxon>Rhizobiaceae</taxon>
        <taxon>Aliirhizobium</taxon>
    </lineage>
</organism>
<dbReference type="PANTHER" id="PTHR40254">
    <property type="entry name" value="BLR0577 PROTEIN"/>
    <property type="match status" value="1"/>
</dbReference>
<protein>
    <submittedName>
        <fullName evidence="2">FAD-dependent oxidoreductase</fullName>
    </submittedName>
</protein>
<proteinExistence type="predicted"/>
<accession>A0A5C4XE43</accession>
<comment type="caution">
    <text evidence="2">The sequence shown here is derived from an EMBL/GenBank/DDBJ whole genome shotgun (WGS) entry which is preliminary data.</text>
</comment>
<dbReference type="AlphaFoldDB" id="A0A5C4XE43"/>
<dbReference type="EMBL" id="VDMN01000005">
    <property type="protein sequence ID" value="TNM61688.1"/>
    <property type="molecule type" value="Genomic_DNA"/>
</dbReference>
<evidence type="ECO:0000313" key="3">
    <source>
        <dbReference type="Proteomes" id="UP000311605"/>
    </source>
</evidence>
<dbReference type="Pfam" id="PF13454">
    <property type="entry name" value="NAD_binding_9"/>
    <property type="match status" value="1"/>
</dbReference>
<sequence length="472" mass="51172">MTSSLFRPTSSSSPKPVIAIIGGGVTGAAVAYHLEKDKPGAAQIVIFEPRQAIGKGLAYDTSDPVHRINVPATRMSILPDDPDHFTRWVEATSVLADDPAATRPDGNVFPRRSVFGDYVFSNLKPLLDAGTICHVHSAVAQVDKREERWHLTSDNGDVLLADILVIATTHPAPVSPARLANALAGHPRFIEDPTASDALAPIRKDDRVLVVGNGLTSADVIASLKQRGHRGKITAISRRGLRSRGHAPFPQEPFGEFLSPPSTRASALVARIRAAIRAAADEGLTWHAVLDQLRAQGSAMWSHLPVAERRRIVRHLRPYWDVHRFRIAPQVEDVLDEDIVAGKLEILAASVDQAEIEGDVIHVLIKRRGQEQTEKREFDALIVTTGPAHGRLLSSQDWLHHLGEEGHLHIDPTGLGLACNEQAQALKADGTADRSLFIAGPLARGQFGELMGFPQVPEHAVFVAKLIAANLP</sequence>
<dbReference type="RefSeq" id="WP_139678136.1">
    <property type="nucleotide sequence ID" value="NZ_VDMN01000005.1"/>
</dbReference>